<dbReference type="PRINTS" id="PR00508">
    <property type="entry name" value="S21N4MTFRASE"/>
</dbReference>
<keyword evidence="1" id="KW-0489">Methyltransferase</keyword>
<evidence type="ECO:0000259" key="3">
    <source>
        <dbReference type="Pfam" id="PF01555"/>
    </source>
</evidence>
<feature type="domain" description="DNA methylase N-4/N-6" evidence="3">
    <location>
        <begin position="43"/>
        <end position="78"/>
    </location>
</feature>
<dbReference type="SUPFAM" id="SSF53335">
    <property type="entry name" value="S-adenosyl-L-methionine-dependent methyltransferases"/>
    <property type="match status" value="1"/>
</dbReference>
<dbReference type="AlphaFoldDB" id="X0ZNY4"/>
<dbReference type="InterPro" id="IPR002941">
    <property type="entry name" value="DNA_methylase_N4/N6"/>
</dbReference>
<keyword evidence="2" id="KW-0808">Transferase</keyword>
<dbReference type="GO" id="GO:0008170">
    <property type="term" value="F:N-methyltransferase activity"/>
    <property type="evidence" value="ECO:0007669"/>
    <property type="project" value="InterPro"/>
</dbReference>
<evidence type="ECO:0000256" key="2">
    <source>
        <dbReference type="ARBA" id="ARBA00022679"/>
    </source>
</evidence>
<evidence type="ECO:0000256" key="1">
    <source>
        <dbReference type="ARBA" id="ARBA00022603"/>
    </source>
</evidence>
<dbReference type="EMBL" id="BARS01055897">
    <property type="protein sequence ID" value="GAG49911.1"/>
    <property type="molecule type" value="Genomic_DNA"/>
</dbReference>
<gene>
    <name evidence="4" type="ORF">S01H1_82452</name>
</gene>
<dbReference type="Gene3D" id="3.40.50.150">
    <property type="entry name" value="Vaccinia Virus protein VP39"/>
    <property type="match status" value="1"/>
</dbReference>
<comment type="caution">
    <text evidence="4">The sequence shown here is derived from an EMBL/GenBank/DDBJ whole genome shotgun (WGS) entry which is preliminary data.</text>
</comment>
<dbReference type="InterPro" id="IPR001091">
    <property type="entry name" value="RM_Methyltransferase"/>
</dbReference>
<sequence length="122" mass="13405">DLTKGAIVEGEQIKKIQDGTYKRTTTGWRPGCSCDADKLAPCVVLDPFCGSGKTGIVALELRRRFIGFDVNPEYCEKIAAPKLEAARRGLTVSEIESGQQTLFDVIAKEEGEDNAGEDRERR</sequence>
<protein>
    <recommendedName>
        <fullName evidence="3">DNA methylase N-4/N-6 domain-containing protein</fullName>
    </recommendedName>
</protein>
<feature type="non-terminal residue" evidence="4">
    <location>
        <position position="1"/>
    </location>
</feature>
<proteinExistence type="predicted"/>
<name>X0ZNY4_9ZZZZ</name>
<dbReference type="Pfam" id="PF01555">
    <property type="entry name" value="N6_N4_Mtase"/>
    <property type="match status" value="1"/>
</dbReference>
<evidence type="ECO:0000313" key="4">
    <source>
        <dbReference type="EMBL" id="GAG49911.1"/>
    </source>
</evidence>
<dbReference type="GO" id="GO:0032259">
    <property type="term" value="P:methylation"/>
    <property type="evidence" value="ECO:0007669"/>
    <property type="project" value="UniProtKB-KW"/>
</dbReference>
<reference evidence="4" key="1">
    <citation type="journal article" date="2014" name="Front. Microbiol.">
        <title>High frequency of phylogenetically diverse reductive dehalogenase-homologous genes in deep subseafloor sedimentary metagenomes.</title>
        <authorList>
            <person name="Kawai M."/>
            <person name="Futagami T."/>
            <person name="Toyoda A."/>
            <person name="Takaki Y."/>
            <person name="Nishi S."/>
            <person name="Hori S."/>
            <person name="Arai W."/>
            <person name="Tsubouchi T."/>
            <person name="Morono Y."/>
            <person name="Uchiyama I."/>
            <person name="Ito T."/>
            <person name="Fujiyama A."/>
            <person name="Inagaki F."/>
            <person name="Takami H."/>
        </authorList>
    </citation>
    <scope>NUCLEOTIDE SEQUENCE</scope>
    <source>
        <strain evidence="4">Expedition CK06-06</strain>
    </source>
</reference>
<dbReference type="GO" id="GO:0003677">
    <property type="term" value="F:DNA binding"/>
    <property type="evidence" value="ECO:0007669"/>
    <property type="project" value="InterPro"/>
</dbReference>
<accession>X0ZNY4</accession>
<dbReference type="InterPro" id="IPR029063">
    <property type="entry name" value="SAM-dependent_MTases_sf"/>
</dbReference>
<organism evidence="4">
    <name type="scientific">marine sediment metagenome</name>
    <dbReference type="NCBI Taxonomy" id="412755"/>
    <lineage>
        <taxon>unclassified sequences</taxon>
        <taxon>metagenomes</taxon>
        <taxon>ecological metagenomes</taxon>
    </lineage>
</organism>